<reference evidence="2" key="2">
    <citation type="submission" date="2013-12" db="EMBL/GenBank/DDBJ databases">
        <authorList>
            <person name="Yu Y."/>
            <person name="Lee S."/>
            <person name="de Baynast K."/>
            <person name="Wissotski M."/>
            <person name="Liu L."/>
            <person name="Talag J."/>
            <person name="Goicoechea J."/>
            <person name="Angelova A."/>
            <person name="Jetty R."/>
            <person name="Kudrna D."/>
            <person name="Golser W."/>
            <person name="Rivera L."/>
            <person name="Zhang J."/>
            <person name="Wing R."/>
        </authorList>
    </citation>
    <scope>NUCLEOTIDE SEQUENCE</scope>
</reference>
<reference evidence="1" key="3">
    <citation type="submission" date="2015-04" db="UniProtKB">
        <authorList>
            <consortium name="EnsemblPlants"/>
        </authorList>
    </citation>
    <scope>IDENTIFICATION</scope>
</reference>
<dbReference type="EnsemblPlants" id="LPERR04G01430.1">
    <property type="protein sequence ID" value="LPERR04G01430.1"/>
    <property type="gene ID" value="LPERR04G01430"/>
</dbReference>
<accession>A0A0D9W268</accession>
<evidence type="ECO:0000313" key="1">
    <source>
        <dbReference type="EnsemblPlants" id="LPERR04G01430.1"/>
    </source>
</evidence>
<reference evidence="1 2" key="1">
    <citation type="submission" date="2012-08" db="EMBL/GenBank/DDBJ databases">
        <title>Oryza genome evolution.</title>
        <authorList>
            <person name="Wing R.A."/>
        </authorList>
    </citation>
    <scope>NUCLEOTIDE SEQUENCE</scope>
</reference>
<sequence>MAPSRDVDGVEDATHHNGKFYSVTNVGVVHAWRRRRRIHHQWGGDLTIINKILATLPQMFDEMTARWVEPDVEEMAGVGVLVGARR</sequence>
<keyword evidence="2" id="KW-1185">Reference proteome</keyword>
<evidence type="ECO:0000313" key="2">
    <source>
        <dbReference type="Proteomes" id="UP000032180"/>
    </source>
</evidence>
<dbReference type="Gramene" id="LPERR04G01430.1">
    <property type="protein sequence ID" value="LPERR04G01430.1"/>
    <property type="gene ID" value="LPERR04G01430"/>
</dbReference>
<protein>
    <submittedName>
        <fullName evidence="1">Uncharacterized protein</fullName>
    </submittedName>
</protein>
<dbReference type="HOGENOM" id="CLU_2501187_0_0_1"/>
<dbReference type="Proteomes" id="UP000032180">
    <property type="component" value="Chromosome 4"/>
</dbReference>
<name>A0A0D9W268_9ORYZ</name>
<organism evidence="1 2">
    <name type="scientific">Leersia perrieri</name>
    <dbReference type="NCBI Taxonomy" id="77586"/>
    <lineage>
        <taxon>Eukaryota</taxon>
        <taxon>Viridiplantae</taxon>
        <taxon>Streptophyta</taxon>
        <taxon>Embryophyta</taxon>
        <taxon>Tracheophyta</taxon>
        <taxon>Spermatophyta</taxon>
        <taxon>Magnoliopsida</taxon>
        <taxon>Liliopsida</taxon>
        <taxon>Poales</taxon>
        <taxon>Poaceae</taxon>
        <taxon>BOP clade</taxon>
        <taxon>Oryzoideae</taxon>
        <taxon>Oryzeae</taxon>
        <taxon>Oryzinae</taxon>
        <taxon>Leersia</taxon>
    </lineage>
</organism>
<dbReference type="AlphaFoldDB" id="A0A0D9W268"/>
<proteinExistence type="predicted"/>